<name>A0ABW0QCX1_9BURK</name>
<dbReference type="CDD" id="cd07818">
    <property type="entry name" value="SRPBCC_1"/>
    <property type="match status" value="1"/>
</dbReference>
<evidence type="ECO:0000313" key="1">
    <source>
        <dbReference type="EMBL" id="MFC5522756.1"/>
    </source>
</evidence>
<organism evidence="1 2">
    <name type="scientific">Polaromonas jejuensis</name>
    <dbReference type="NCBI Taxonomy" id="457502"/>
    <lineage>
        <taxon>Bacteria</taxon>
        <taxon>Pseudomonadati</taxon>
        <taxon>Pseudomonadota</taxon>
        <taxon>Betaproteobacteria</taxon>
        <taxon>Burkholderiales</taxon>
        <taxon>Comamonadaceae</taxon>
        <taxon>Polaromonas</taxon>
    </lineage>
</organism>
<dbReference type="Gene3D" id="3.30.530.20">
    <property type="match status" value="1"/>
</dbReference>
<accession>A0ABW0QCX1</accession>
<dbReference type="EMBL" id="JBHSMX010000057">
    <property type="protein sequence ID" value="MFC5522756.1"/>
    <property type="molecule type" value="Genomic_DNA"/>
</dbReference>
<proteinExistence type="predicted"/>
<protein>
    <submittedName>
        <fullName evidence="1">SRPBCC family protein</fullName>
    </submittedName>
</protein>
<dbReference type="SUPFAM" id="SSF55961">
    <property type="entry name" value="Bet v1-like"/>
    <property type="match status" value="1"/>
</dbReference>
<gene>
    <name evidence="1" type="ORF">ACFPP7_17850</name>
</gene>
<dbReference type="RefSeq" id="WP_068835711.1">
    <property type="nucleotide sequence ID" value="NZ_JBHSMX010000057.1"/>
</dbReference>
<dbReference type="Proteomes" id="UP001596084">
    <property type="component" value="Unassembled WGS sequence"/>
</dbReference>
<comment type="caution">
    <text evidence="1">The sequence shown here is derived from an EMBL/GenBank/DDBJ whole genome shotgun (WGS) entry which is preliminary data.</text>
</comment>
<dbReference type="InterPro" id="IPR019587">
    <property type="entry name" value="Polyketide_cyclase/dehydratase"/>
</dbReference>
<keyword evidence="2" id="KW-1185">Reference proteome</keyword>
<dbReference type="InterPro" id="IPR023393">
    <property type="entry name" value="START-like_dom_sf"/>
</dbReference>
<sequence length="180" mass="19438">MFKTVAIVIAVVAVVFIAAVLALASAKSDTFRVQRQTAIQAPPEKIFPLINDYRNWGAWSPYEKKDPAMKRSFSGPAAGKGAAYGWESTGGGVGMGDMLITESVPSSLIKIDLNFTKPFEAHNKVVFSIQPQAGGSTVSWEMQGPAPLMSRVMQVFFNMDQMVGKDFEDGLVAMKAAAEK</sequence>
<evidence type="ECO:0000313" key="2">
    <source>
        <dbReference type="Proteomes" id="UP001596084"/>
    </source>
</evidence>
<reference evidence="2" key="1">
    <citation type="journal article" date="2019" name="Int. J. Syst. Evol. Microbiol.">
        <title>The Global Catalogue of Microorganisms (GCM) 10K type strain sequencing project: providing services to taxonomists for standard genome sequencing and annotation.</title>
        <authorList>
            <consortium name="The Broad Institute Genomics Platform"/>
            <consortium name="The Broad Institute Genome Sequencing Center for Infectious Disease"/>
            <person name="Wu L."/>
            <person name="Ma J."/>
        </authorList>
    </citation>
    <scope>NUCLEOTIDE SEQUENCE [LARGE SCALE GENOMIC DNA]</scope>
    <source>
        <strain evidence="2">CGMCC 4.7277</strain>
    </source>
</reference>
<dbReference type="Pfam" id="PF10604">
    <property type="entry name" value="Polyketide_cyc2"/>
    <property type="match status" value="1"/>
</dbReference>